<accession>A0A643C435</accession>
<reference evidence="2 3" key="1">
    <citation type="journal article" date="2019" name="PLoS ONE">
        <title>Genomic analyses reveal an absence of contemporary introgressive admixture between fin whales and blue whales, despite known hybrids.</title>
        <authorList>
            <person name="Westbury M.V."/>
            <person name="Petersen B."/>
            <person name="Lorenzen E.D."/>
        </authorList>
    </citation>
    <scope>NUCLEOTIDE SEQUENCE [LARGE SCALE GENOMIC DNA]</scope>
    <source>
        <strain evidence="2">FinWhale-01</strain>
    </source>
</reference>
<dbReference type="OrthoDB" id="10404516at2759"/>
<evidence type="ECO:0000256" key="1">
    <source>
        <dbReference type="SAM" id="MobiDB-lite"/>
    </source>
</evidence>
<feature type="non-terminal residue" evidence="2">
    <location>
        <position position="1"/>
    </location>
</feature>
<name>A0A643C435_BALPH</name>
<proteinExistence type="predicted"/>
<protein>
    <submittedName>
        <fullName evidence="2">Uncharacterized protein</fullName>
    </submittedName>
</protein>
<gene>
    <name evidence="2" type="ORF">E2I00_019962</name>
</gene>
<comment type="caution">
    <text evidence="2">The sequence shown here is derived from an EMBL/GenBank/DDBJ whole genome shotgun (WGS) entry which is preliminary data.</text>
</comment>
<evidence type="ECO:0000313" key="3">
    <source>
        <dbReference type="Proteomes" id="UP000437017"/>
    </source>
</evidence>
<organism evidence="2 3">
    <name type="scientific">Balaenoptera physalus</name>
    <name type="common">Fin whale</name>
    <name type="synonym">Balaena physalus</name>
    <dbReference type="NCBI Taxonomy" id="9770"/>
    <lineage>
        <taxon>Eukaryota</taxon>
        <taxon>Metazoa</taxon>
        <taxon>Chordata</taxon>
        <taxon>Craniata</taxon>
        <taxon>Vertebrata</taxon>
        <taxon>Euteleostomi</taxon>
        <taxon>Mammalia</taxon>
        <taxon>Eutheria</taxon>
        <taxon>Laurasiatheria</taxon>
        <taxon>Artiodactyla</taxon>
        <taxon>Whippomorpha</taxon>
        <taxon>Cetacea</taxon>
        <taxon>Mysticeti</taxon>
        <taxon>Balaenopteridae</taxon>
        <taxon>Balaenoptera</taxon>
    </lineage>
</organism>
<dbReference type="EMBL" id="SGJD01002710">
    <property type="protein sequence ID" value="KAB0394708.1"/>
    <property type="molecule type" value="Genomic_DNA"/>
</dbReference>
<dbReference type="AlphaFoldDB" id="A0A643C435"/>
<keyword evidence="3" id="KW-1185">Reference proteome</keyword>
<dbReference type="Proteomes" id="UP000437017">
    <property type="component" value="Unassembled WGS sequence"/>
</dbReference>
<sequence length="132" mass="15124">TLTQLCGNGRKARQQQSLGRWTNACPGKSQTYLKQFMKNRASGSKPKQQVHLPEADQRDQRYASACGFQEKLHIPWGGNSNQLNKDKMTTADNPGHPRIGKTISLRMDKLEEPDTFHHKRIFCFAEYLTKYS</sequence>
<feature type="region of interest" description="Disordered" evidence="1">
    <location>
        <begin position="77"/>
        <end position="100"/>
    </location>
</feature>
<evidence type="ECO:0000313" key="2">
    <source>
        <dbReference type="EMBL" id="KAB0394708.1"/>
    </source>
</evidence>